<evidence type="ECO:0000313" key="4">
    <source>
        <dbReference type="Proteomes" id="UP000595448"/>
    </source>
</evidence>
<dbReference type="PANTHER" id="PTHR37834">
    <property type="entry name" value="GDSL-LIKE LIPASE/ACYLHYDROLASE DOMAIN PROTEIN (AFU_ORTHOLOGUE AFUA_2G00620)"/>
    <property type="match status" value="1"/>
</dbReference>
<dbReference type="InterPro" id="IPR052762">
    <property type="entry name" value="PCW_deacetylase/CE"/>
</dbReference>
<feature type="domain" description="Carbohydrate esterase 2 N-terminal" evidence="2">
    <location>
        <begin position="27"/>
        <end position="120"/>
    </location>
</feature>
<dbReference type="Proteomes" id="UP000595448">
    <property type="component" value="Chromosome"/>
</dbReference>
<dbReference type="Pfam" id="PF13472">
    <property type="entry name" value="Lipase_GDSL_2"/>
    <property type="match status" value="1"/>
</dbReference>
<protein>
    <submittedName>
        <fullName evidence="3">Lipase</fullName>
    </submittedName>
</protein>
<dbReference type="Gene3D" id="3.40.50.1110">
    <property type="entry name" value="SGNH hydrolase"/>
    <property type="match status" value="1"/>
</dbReference>
<accession>A0ABX7BUY6</accession>
<feature type="domain" description="SGNH hydrolase-type esterase" evidence="1">
    <location>
        <begin position="137"/>
        <end position="291"/>
    </location>
</feature>
<reference evidence="3 4" key="1">
    <citation type="submission" date="2021-01" db="EMBL/GenBank/DDBJ databases">
        <title>Brevundimonas vitis sp. nov., an bacterium isolated from grape (Vitis vinifera).</title>
        <authorList>
            <person name="Jiang L."/>
            <person name="Lee J."/>
        </authorList>
    </citation>
    <scope>NUCLEOTIDE SEQUENCE [LARGE SCALE GENOMIC DNA]</scope>
    <source>
        <strain evidence="3 4">GRTSA-9</strain>
    </source>
</reference>
<evidence type="ECO:0000259" key="2">
    <source>
        <dbReference type="Pfam" id="PF17996"/>
    </source>
</evidence>
<gene>
    <name evidence="3" type="ORF">JIP62_10790</name>
</gene>
<dbReference type="Pfam" id="PF17996">
    <property type="entry name" value="CE2_N"/>
    <property type="match status" value="1"/>
</dbReference>
<dbReference type="EMBL" id="CP067977">
    <property type="protein sequence ID" value="QQQ20101.1"/>
    <property type="molecule type" value="Genomic_DNA"/>
</dbReference>
<name>A0ABX7BUY6_9CAUL</name>
<evidence type="ECO:0000313" key="3">
    <source>
        <dbReference type="EMBL" id="QQQ20101.1"/>
    </source>
</evidence>
<proteinExistence type="predicted"/>
<dbReference type="InterPro" id="IPR013830">
    <property type="entry name" value="SGNH_hydro"/>
</dbReference>
<dbReference type="SUPFAM" id="SSF52266">
    <property type="entry name" value="SGNH hydrolase"/>
    <property type="match status" value="1"/>
</dbReference>
<dbReference type="InterPro" id="IPR040794">
    <property type="entry name" value="CE2_N"/>
</dbReference>
<sequence length="354" mass="38413">MIAALLLGGGTAHAQDAASRALPVHVGGRVIVDPDGGLTFGWPGIYFEARFSGTAVRVRFEAPTEHMRLLIDGQERAAFRRPGLVDLTLDGLAPGDHVVRLEKQTESQTGGGRFIAFEAVGDTVALTFMPRPRQIEFIGDSYTVGYGNTSGRRECSAAEVHAFTDTQQAFGPRVARHFDADYRTHAYSGFGIVRNYAGTSPDLSLPTLYGRMKPDDAERMVEGPGDWRPQVIVINLGTNDFSTPVGAGERWADEAGLRAEYRQRYIGFVRDLAREQPQARFILMGSDAFFGDVQAVAAAVNADQPDRAVPLAFGGLELGGCDWHPSIDDDARIAELIQATIETMGVWSNELTAP</sequence>
<dbReference type="InterPro" id="IPR036514">
    <property type="entry name" value="SGNH_hydro_sf"/>
</dbReference>
<dbReference type="PANTHER" id="PTHR37834:SF2">
    <property type="entry name" value="ESTERASE, SGNH HYDROLASE-TYPE"/>
    <property type="match status" value="1"/>
</dbReference>
<dbReference type="InterPro" id="IPR037461">
    <property type="entry name" value="CtCE2-like_dom"/>
</dbReference>
<evidence type="ECO:0000259" key="1">
    <source>
        <dbReference type="Pfam" id="PF13472"/>
    </source>
</evidence>
<dbReference type="CDD" id="cd01831">
    <property type="entry name" value="Endoglucanase_E_like"/>
    <property type="match status" value="1"/>
</dbReference>
<organism evidence="3 4">
    <name type="scientific">Brevundimonas vitisensis</name>
    <dbReference type="NCBI Taxonomy" id="2800818"/>
    <lineage>
        <taxon>Bacteria</taxon>
        <taxon>Pseudomonadati</taxon>
        <taxon>Pseudomonadota</taxon>
        <taxon>Alphaproteobacteria</taxon>
        <taxon>Caulobacterales</taxon>
        <taxon>Caulobacteraceae</taxon>
        <taxon>Brevundimonas</taxon>
    </lineage>
</organism>
<keyword evidence="4" id="KW-1185">Reference proteome</keyword>
<dbReference type="Gene3D" id="2.60.120.260">
    <property type="entry name" value="Galactose-binding domain-like"/>
    <property type="match status" value="1"/>
</dbReference>